<gene>
    <name evidence="3" type="ORF">B0J12DRAFT_447785</name>
</gene>
<evidence type="ECO:0000313" key="3">
    <source>
        <dbReference type="EMBL" id="KAH7054213.1"/>
    </source>
</evidence>
<comment type="caution">
    <text evidence="3">The sequence shown here is derived from an EMBL/GenBank/DDBJ whole genome shotgun (WGS) entry which is preliminary data.</text>
</comment>
<feature type="region of interest" description="Disordered" evidence="1">
    <location>
        <begin position="104"/>
        <end position="139"/>
    </location>
</feature>
<name>A0ABQ8GF14_9PEZI</name>
<dbReference type="Proteomes" id="UP000774617">
    <property type="component" value="Unassembled WGS sequence"/>
</dbReference>
<feature type="transmembrane region" description="Helical" evidence="2">
    <location>
        <begin position="194"/>
        <end position="212"/>
    </location>
</feature>
<proteinExistence type="predicted"/>
<sequence>MFHGTERAHLIRQRWARRGWRLSMQDKYCQVELAQGLHQPACSSAPNRYCTAPLNPSGKLVNVAYFFHLTPPRSDGRLAMADAASAFAERRVGVCSFCVSASAEGASRPSAPHPRPGSAAHPRRSWQKGRDTKPERVIAPRSGKVSITTPSGAPYGGPAFARRVVRAHRLLNPAGTEAHDVNGRRFSVCILRSFVVLHLYTFLTSLLATSILL</sequence>
<accession>A0ABQ8GF14</accession>
<evidence type="ECO:0000256" key="1">
    <source>
        <dbReference type="SAM" id="MobiDB-lite"/>
    </source>
</evidence>
<dbReference type="EMBL" id="JAGTJR010000009">
    <property type="protein sequence ID" value="KAH7054213.1"/>
    <property type="molecule type" value="Genomic_DNA"/>
</dbReference>
<keyword evidence="4" id="KW-1185">Reference proteome</keyword>
<feature type="compositionally biased region" description="Basic and acidic residues" evidence="1">
    <location>
        <begin position="128"/>
        <end position="138"/>
    </location>
</feature>
<keyword evidence="2" id="KW-0472">Membrane</keyword>
<protein>
    <submittedName>
        <fullName evidence="3">Uncharacterized protein</fullName>
    </submittedName>
</protein>
<keyword evidence="2" id="KW-1133">Transmembrane helix</keyword>
<evidence type="ECO:0000256" key="2">
    <source>
        <dbReference type="SAM" id="Phobius"/>
    </source>
</evidence>
<organism evidence="3 4">
    <name type="scientific">Macrophomina phaseolina</name>
    <dbReference type="NCBI Taxonomy" id="35725"/>
    <lineage>
        <taxon>Eukaryota</taxon>
        <taxon>Fungi</taxon>
        <taxon>Dikarya</taxon>
        <taxon>Ascomycota</taxon>
        <taxon>Pezizomycotina</taxon>
        <taxon>Dothideomycetes</taxon>
        <taxon>Dothideomycetes incertae sedis</taxon>
        <taxon>Botryosphaeriales</taxon>
        <taxon>Botryosphaeriaceae</taxon>
        <taxon>Macrophomina</taxon>
    </lineage>
</organism>
<keyword evidence="2" id="KW-0812">Transmembrane</keyword>
<reference evidence="3 4" key="1">
    <citation type="journal article" date="2021" name="Nat. Commun.">
        <title>Genetic determinants of endophytism in the Arabidopsis root mycobiome.</title>
        <authorList>
            <person name="Mesny F."/>
            <person name="Miyauchi S."/>
            <person name="Thiergart T."/>
            <person name="Pickel B."/>
            <person name="Atanasova L."/>
            <person name="Karlsson M."/>
            <person name="Huettel B."/>
            <person name="Barry K.W."/>
            <person name="Haridas S."/>
            <person name="Chen C."/>
            <person name="Bauer D."/>
            <person name="Andreopoulos W."/>
            <person name="Pangilinan J."/>
            <person name="LaButti K."/>
            <person name="Riley R."/>
            <person name="Lipzen A."/>
            <person name="Clum A."/>
            <person name="Drula E."/>
            <person name="Henrissat B."/>
            <person name="Kohler A."/>
            <person name="Grigoriev I.V."/>
            <person name="Martin F.M."/>
            <person name="Hacquard S."/>
        </authorList>
    </citation>
    <scope>NUCLEOTIDE SEQUENCE [LARGE SCALE GENOMIC DNA]</scope>
    <source>
        <strain evidence="3 4">MPI-SDFR-AT-0080</strain>
    </source>
</reference>
<evidence type="ECO:0000313" key="4">
    <source>
        <dbReference type="Proteomes" id="UP000774617"/>
    </source>
</evidence>